<evidence type="ECO:0000259" key="3">
    <source>
        <dbReference type="Pfam" id="PF14258"/>
    </source>
</evidence>
<dbReference type="Proteomes" id="UP000325243">
    <property type="component" value="Unassembled WGS sequence"/>
</dbReference>
<feature type="transmembrane region" description="Helical" evidence="2">
    <location>
        <begin position="33"/>
        <end position="54"/>
    </location>
</feature>
<accession>A0A5S4UZV0</accession>
<keyword evidence="5" id="KW-1185">Reference proteome</keyword>
<reference evidence="4 5" key="1">
    <citation type="submission" date="2019-08" db="EMBL/GenBank/DDBJ databases">
        <authorList>
            <person name="Hu J."/>
        </authorList>
    </citation>
    <scope>NUCLEOTIDE SEQUENCE [LARGE SCALE GENOMIC DNA]</scope>
    <source>
        <strain evidence="4 5">NEAU-184</strain>
    </source>
</reference>
<dbReference type="Pfam" id="PF14258">
    <property type="entry name" value="DUF4350"/>
    <property type="match status" value="1"/>
</dbReference>
<dbReference type="RefSeq" id="WP_148731947.1">
    <property type="nucleotide sequence ID" value="NZ_VSSB01000001.1"/>
</dbReference>
<dbReference type="AlphaFoldDB" id="A0A5S4UZV0"/>
<gene>
    <name evidence="4" type="ORF">FYC51_01625</name>
</gene>
<protein>
    <submittedName>
        <fullName evidence="4">DUF4350 domain-containing protein</fullName>
    </submittedName>
</protein>
<proteinExistence type="predicted"/>
<dbReference type="InterPro" id="IPR025646">
    <property type="entry name" value="DUF4350"/>
</dbReference>
<keyword evidence="2" id="KW-0472">Membrane</keyword>
<feature type="domain" description="DUF4350" evidence="3">
    <location>
        <begin position="63"/>
        <end position="239"/>
    </location>
</feature>
<evidence type="ECO:0000313" key="5">
    <source>
        <dbReference type="Proteomes" id="UP000325243"/>
    </source>
</evidence>
<evidence type="ECO:0000256" key="1">
    <source>
        <dbReference type="SAM" id="MobiDB-lite"/>
    </source>
</evidence>
<name>A0A5S4UZV0_9MICO</name>
<keyword evidence="2" id="KW-1133">Transmembrane helix</keyword>
<feature type="region of interest" description="Disordered" evidence="1">
    <location>
        <begin position="398"/>
        <end position="432"/>
    </location>
</feature>
<evidence type="ECO:0000256" key="2">
    <source>
        <dbReference type="SAM" id="Phobius"/>
    </source>
</evidence>
<evidence type="ECO:0000313" key="4">
    <source>
        <dbReference type="EMBL" id="TYL52484.1"/>
    </source>
</evidence>
<organism evidence="4 5">
    <name type="scientific">Agromyces mariniharenae</name>
    <dbReference type="NCBI Taxonomy" id="2604423"/>
    <lineage>
        <taxon>Bacteria</taxon>
        <taxon>Bacillati</taxon>
        <taxon>Actinomycetota</taxon>
        <taxon>Actinomycetes</taxon>
        <taxon>Micrococcales</taxon>
        <taxon>Microbacteriaceae</taxon>
        <taxon>Agromyces</taxon>
    </lineage>
</organism>
<dbReference type="EMBL" id="VSSB01000001">
    <property type="protein sequence ID" value="TYL52484.1"/>
    <property type="molecule type" value="Genomic_DNA"/>
</dbReference>
<keyword evidence="2" id="KW-0812">Transmembrane</keyword>
<sequence length="432" mass="44232">MTLTAPRARIDGPATAEALTPTVREQLRRRRPWIVIAIVLVVGAIALLVIQGGFRAPGPLLGPANAAPAGSKALVEVLRRQGVDVTEASTLDAATDLARGGATVLLFDELGILDADALDELAAASERLVVVEPAFDALRTLAPGVRLGGVASGALDDVACDVRAAERAGELSDGQRLVTVDDEAAAEGWRGCFRDGEAFAVAAGPGPSGAELTIVAATTVFENEHVDEAGNAALAIGLLGASEELAWYLPGPADADAGTAPTLAELTPGWVSPVLVLAVVVTVVAGIWQGRRFGPLVVERLPVQVPAGETSEGRARLYARSSARGHALDQLRIGAVGRIAAVLKLPRSAPAHVVADAAAVATGRDAASVGRLLIGPEPSGDRELVDLAVELDRLEHDVAVSVRPAPAGTTGPGPTGPDTRPGDRPDQTGRRP</sequence>
<feature type="compositionally biased region" description="Basic and acidic residues" evidence="1">
    <location>
        <begin position="420"/>
        <end position="432"/>
    </location>
</feature>
<comment type="caution">
    <text evidence="4">The sequence shown here is derived from an EMBL/GenBank/DDBJ whole genome shotgun (WGS) entry which is preliminary data.</text>
</comment>